<organism evidence="2 3">
    <name type="scientific">Umbra pygmaea</name>
    <name type="common">Eastern mudminnow</name>
    <dbReference type="NCBI Taxonomy" id="75934"/>
    <lineage>
        <taxon>Eukaryota</taxon>
        <taxon>Metazoa</taxon>
        <taxon>Chordata</taxon>
        <taxon>Craniata</taxon>
        <taxon>Vertebrata</taxon>
        <taxon>Euteleostomi</taxon>
        <taxon>Actinopterygii</taxon>
        <taxon>Neopterygii</taxon>
        <taxon>Teleostei</taxon>
        <taxon>Protacanthopterygii</taxon>
        <taxon>Esociformes</taxon>
        <taxon>Umbridae</taxon>
        <taxon>Umbra</taxon>
    </lineage>
</organism>
<dbReference type="InterPro" id="IPR033333">
    <property type="entry name" value="FANCB"/>
</dbReference>
<evidence type="ECO:0000313" key="3">
    <source>
        <dbReference type="Proteomes" id="UP001557470"/>
    </source>
</evidence>
<reference evidence="2 3" key="1">
    <citation type="submission" date="2024-06" db="EMBL/GenBank/DDBJ databases">
        <authorList>
            <person name="Pan Q."/>
            <person name="Wen M."/>
            <person name="Jouanno E."/>
            <person name="Zahm M."/>
            <person name="Klopp C."/>
            <person name="Cabau C."/>
            <person name="Louis A."/>
            <person name="Berthelot C."/>
            <person name="Parey E."/>
            <person name="Roest Crollius H."/>
            <person name="Montfort J."/>
            <person name="Robinson-Rechavi M."/>
            <person name="Bouchez O."/>
            <person name="Lampietro C."/>
            <person name="Lopez Roques C."/>
            <person name="Donnadieu C."/>
            <person name="Postlethwait J."/>
            <person name="Bobe J."/>
            <person name="Verreycken H."/>
            <person name="Guiguen Y."/>
        </authorList>
    </citation>
    <scope>NUCLEOTIDE SEQUENCE [LARGE SCALE GENOMIC DNA]</scope>
    <source>
        <strain evidence="2">Up_M1</strain>
        <tissue evidence="2">Testis</tissue>
    </source>
</reference>
<protein>
    <recommendedName>
        <fullName evidence="4">Fanconi anemia group B protein</fullName>
    </recommendedName>
</protein>
<accession>A0ABD0VZ08</accession>
<dbReference type="AlphaFoldDB" id="A0ABD0VZ08"/>
<evidence type="ECO:0000313" key="2">
    <source>
        <dbReference type="EMBL" id="KAL0963614.1"/>
    </source>
</evidence>
<feature type="region of interest" description="Disordered" evidence="1">
    <location>
        <begin position="279"/>
        <end position="317"/>
    </location>
</feature>
<name>A0ABD0VZ08_UMBPY</name>
<comment type="caution">
    <text evidence="2">The sequence shown here is derived from an EMBL/GenBank/DDBJ whole genome shotgun (WGS) entry which is preliminary data.</text>
</comment>
<feature type="compositionally biased region" description="Basic and acidic residues" evidence="1">
    <location>
        <begin position="295"/>
        <end position="314"/>
    </location>
</feature>
<dbReference type="Proteomes" id="UP001557470">
    <property type="component" value="Unassembled WGS sequence"/>
</dbReference>
<sequence length="609" mass="67445">MEFNLSYRIKDNVTILQGPTALWRHEGVIFYTSLQAEVCSLPFEDPEHIETVHTGRNGCLFVISFKNEHICAVWKDTFQVASCWSGVSSIHVDDFVGCGSDQLLLVFRSQGAPGSPVDNFLITDLCGTTYSHGQKGSEGPNTSDPASENYLLTVQALQSRLQSGLTVLQDLQRDEQVKERVLRQSIQALIDMVSGKQHVLTQTEQEDLVSLWDEDEEEAVEEERRAVTEVPHLVEKLWHRVIEDRLIVGVILTKESAISVENVTLSILADQGQSQAPAVIQTQSRRSWFTPPRHSHPEPAAKRSRPDGAGDRGASDTATHRLAVTAVTDLTSLLTSASVKCPVMLHYIQRRESSGATTAPGPSVVQCGQVQVDIQGKQPLQLLNNSQLKTDEAVEDLLSLLAMLDSWSFVIASLDHTLCDVAGWIERSIPCERLEISPHYLLANPAGPSAAMLFLWQRTTPFQGTLSVYSSQFQLLRFLDSLCAFLPASYSVRHITRGKGDRTSPQLALCLEKEVQLLRQGVSSLLCGEEDENDWRKSNGGRNAETPDPSSAVGLQACREEWQRASMRSRRSLSPLVAIERYRTLTQSLAQVQQEADQAALLETQIPAQ</sequence>
<dbReference type="PANTHER" id="PTHR28450:SF1">
    <property type="entry name" value="FANCONI ANEMIA GROUP B PROTEIN"/>
    <property type="match status" value="1"/>
</dbReference>
<feature type="region of interest" description="Disordered" evidence="1">
    <location>
        <begin position="532"/>
        <end position="553"/>
    </location>
</feature>
<keyword evidence="3" id="KW-1185">Reference proteome</keyword>
<dbReference type="PANTHER" id="PTHR28450">
    <property type="entry name" value="FANCONI ANEMIA GROUP B PROTEIN"/>
    <property type="match status" value="1"/>
</dbReference>
<dbReference type="EMBL" id="JAGEUA010000010">
    <property type="protein sequence ID" value="KAL0963614.1"/>
    <property type="molecule type" value="Genomic_DNA"/>
</dbReference>
<evidence type="ECO:0000256" key="1">
    <source>
        <dbReference type="SAM" id="MobiDB-lite"/>
    </source>
</evidence>
<evidence type="ECO:0008006" key="4">
    <source>
        <dbReference type="Google" id="ProtNLM"/>
    </source>
</evidence>
<gene>
    <name evidence="2" type="ORF">UPYG_G00308630</name>
</gene>
<proteinExistence type="predicted"/>